<sequence length="462" mass="48105">MTSRAFAMAQTMAVAGLMGVGAASTAQAQIAPVDIPASYGIGTQATTIQGWVANNQQDQIRAHGWTIWSGLNAPSGQTYNGAALPVWETWLGTEEAFATTSNASVLNADKKTAKAPARHFVKPHQFGHLAALTGKAVKNAAADTQVVSFNKFSPSAASFIAAPQTIAGLSGTYSINTTAGLTALNGAWPSSVPTTNRSINDFPVDAAELKPVFGVVAQKGMTPMPLWQGPKQATNATNPTPDTWKTCVAVDPAGSGGIVPVAQSKLTSAQVTALNAQAKQAGLACTIGYYAPLTVLYNFQMSAGEAAAMQAAQGPKASAGDFAVLLAMHVNTKEIPFWTWQTFYWQPGPDTPNKFPGSKADAPSSLPAPFNNYAMCTSYSQTVPVNSSTMALCFNPYLETSSGIPAGITSNCVSCHALAGVGTGPTYPANYKAPINLFANKSYFTNASTRTDFSWAVASPPN</sequence>
<accession>A0A3S0KYQ4</accession>
<name>A0A3S0KYQ4_9PROT</name>
<evidence type="ECO:0000313" key="2">
    <source>
        <dbReference type="EMBL" id="RTR20633.1"/>
    </source>
</evidence>
<keyword evidence="3" id="KW-1185">Reference proteome</keyword>
<proteinExistence type="predicted"/>
<dbReference type="Proteomes" id="UP000277007">
    <property type="component" value="Unassembled WGS sequence"/>
</dbReference>
<dbReference type="AlphaFoldDB" id="A0A3S0KYQ4"/>
<gene>
    <name evidence="2" type="ORF">EJ903_10995</name>
</gene>
<evidence type="ECO:0000313" key="3">
    <source>
        <dbReference type="Proteomes" id="UP000277007"/>
    </source>
</evidence>
<dbReference type="RefSeq" id="WP_126615062.1">
    <property type="nucleotide sequence ID" value="NZ_JBHUCY010000077.1"/>
</dbReference>
<protein>
    <recommendedName>
        <fullName evidence="4">Cytochrome c domain-containing protein</fullName>
    </recommendedName>
</protein>
<feature type="signal peptide" evidence="1">
    <location>
        <begin position="1"/>
        <end position="28"/>
    </location>
</feature>
<evidence type="ECO:0008006" key="4">
    <source>
        <dbReference type="Google" id="ProtNLM"/>
    </source>
</evidence>
<organism evidence="2 3">
    <name type="scientific">Azospirillum griseum</name>
    <dbReference type="NCBI Taxonomy" id="2496639"/>
    <lineage>
        <taxon>Bacteria</taxon>
        <taxon>Pseudomonadati</taxon>
        <taxon>Pseudomonadota</taxon>
        <taxon>Alphaproteobacteria</taxon>
        <taxon>Rhodospirillales</taxon>
        <taxon>Azospirillaceae</taxon>
        <taxon>Azospirillum</taxon>
    </lineage>
</organism>
<evidence type="ECO:0000256" key="1">
    <source>
        <dbReference type="SAM" id="SignalP"/>
    </source>
</evidence>
<dbReference type="EMBL" id="RXMA01000008">
    <property type="protein sequence ID" value="RTR20633.1"/>
    <property type="molecule type" value="Genomic_DNA"/>
</dbReference>
<feature type="chain" id="PRO_5018529313" description="Cytochrome c domain-containing protein" evidence="1">
    <location>
        <begin position="29"/>
        <end position="462"/>
    </location>
</feature>
<keyword evidence="1" id="KW-0732">Signal</keyword>
<comment type="caution">
    <text evidence="2">The sequence shown here is derived from an EMBL/GenBank/DDBJ whole genome shotgun (WGS) entry which is preliminary data.</text>
</comment>
<reference evidence="2 3" key="1">
    <citation type="submission" date="2018-12" db="EMBL/GenBank/DDBJ databases">
        <authorList>
            <person name="Yang Y."/>
        </authorList>
    </citation>
    <scope>NUCLEOTIDE SEQUENCE [LARGE SCALE GENOMIC DNA]</scope>
    <source>
        <strain evidence="2 3">L-25-5w-1</strain>
    </source>
</reference>
<dbReference type="OrthoDB" id="280897at2"/>